<proteinExistence type="predicted"/>
<evidence type="ECO:0000313" key="6">
    <source>
        <dbReference type="EMBL" id="KAF5314977.1"/>
    </source>
</evidence>
<dbReference type="Proteomes" id="UP000567179">
    <property type="component" value="Unassembled WGS sequence"/>
</dbReference>
<protein>
    <recommendedName>
        <fullName evidence="5">Alginate lyase domain-containing protein</fullName>
    </recommendedName>
</protein>
<feature type="chain" id="PRO_5034441938" description="Alginate lyase domain-containing protein" evidence="4">
    <location>
        <begin position="36"/>
        <end position="497"/>
    </location>
</feature>
<sequence length="497" mass="53035">MLSMPSLFRTNTFLSTGALLLAFLSSTTYIQHASAQTAYAADFIEPTHIIGQPFDASRGRAMQSVVSWAQQLAEGGPWSVVNKFGKAPSGDMHDYLSWAPYWWPDCSSVGNTTVLSDEQIWVTCPYVNRDGQFNPDGRLVNNVGDFQSMAEATLYNAVAWSFNETWVSGTLKTQLETNAVKFIRTWFLDPDTAMKPNLNYAQMKRGPGIQVGSHTGVLDLKAMSKITSAILLLRSGKSALWTPQLDAQMVAWTQAYIGWLESAAIAIEEKEALNNHGTFYFSQLASLKVLVNDLPGAKGVCDEFFNGIYKGQIQADGEQPLEAARTRPYHYRAYNLAGMITIARIAAYAAPSSSPWSTPSGSGATIQKALDFAITTSAATSKEGKYAEELWPNVASVASVYGDAEGKYLAYLKKNAPGFMSEPYILWNAPFGAGEASGVIPPGAKAATRKATGAAAASTGAKDAKDNTSAGMSLGGAGMSAAAVVAAVTVGGLSLLL</sequence>
<dbReference type="Gene3D" id="1.50.10.100">
    <property type="entry name" value="Chondroitin AC/alginate lyase"/>
    <property type="match status" value="1"/>
</dbReference>
<dbReference type="GO" id="GO:0042597">
    <property type="term" value="C:periplasmic space"/>
    <property type="evidence" value="ECO:0007669"/>
    <property type="project" value="InterPro"/>
</dbReference>
<comment type="caution">
    <text evidence="6">The sequence shown here is derived from an EMBL/GenBank/DDBJ whole genome shotgun (WGS) entry which is preliminary data.</text>
</comment>
<dbReference type="Pfam" id="PF05426">
    <property type="entry name" value="Alginate_lyase"/>
    <property type="match status" value="1"/>
</dbReference>
<keyword evidence="3" id="KW-1133">Transmembrane helix</keyword>
<feature type="domain" description="Alginate lyase" evidence="5">
    <location>
        <begin position="86"/>
        <end position="378"/>
    </location>
</feature>
<keyword evidence="3" id="KW-0472">Membrane</keyword>
<evidence type="ECO:0000256" key="1">
    <source>
        <dbReference type="ARBA" id="ARBA00022729"/>
    </source>
</evidence>
<dbReference type="OrthoDB" id="63533at2759"/>
<evidence type="ECO:0000259" key="5">
    <source>
        <dbReference type="Pfam" id="PF05426"/>
    </source>
</evidence>
<evidence type="ECO:0000256" key="3">
    <source>
        <dbReference type="SAM" id="Phobius"/>
    </source>
</evidence>
<dbReference type="InterPro" id="IPR008397">
    <property type="entry name" value="Alginate_lyase_dom"/>
</dbReference>
<keyword evidence="2" id="KW-0456">Lyase</keyword>
<keyword evidence="7" id="KW-1185">Reference proteome</keyword>
<keyword evidence="1 4" id="KW-0732">Signal</keyword>
<dbReference type="InterPro" id="IPR008929">
    <property type="entry name" value="Chondroitin_lyas"/>
</dbReference>
<keyword evidence="3" id="KW-0812">Transmembrane</keyword>
<feature type="transmembrane region" description="Helical" evidence="3">
    <location>
        <begin position="474"/>
        <end position="496"/>
    </location>
</feature>
<organism evidence="6 7">
    <name type="scientific">Psilocybe cf. subviscida</name>
    <dbReference type="NCBI Taxonomy" id="2480587"/>
    <lineage>
        <taxon>Eukaryota</taxon>
        <taxon>Fungi</taxon>
        <taxon>Dikarya</taxon>
        <taxon>Basidiomycota</taxon>
        <taxon>Agaricomycotina</taxon>
        <taxon>Agaricomycetes</taxon>
        <taxon>Agaricomycetidae</taxon>
        <taxon>Agaricales</taxon>
        <taxon>Agaricineae</taxon>
        <taxon>Strophariaceae</taxon>
        <taxon>Psilocybe</taxon>
    </lineage>
</organism>
<evidence type="ECO:0000256" key="2">
    <source>
        <dbReference type="ARBA" id="ARBA00023239"/>
    </source>
</evidence>
<evidence type="ECO:0000313" key="7">
    <source>
        <dbReference type="Proteomes" id="UP000567179"/>
    </source>
</evidence>
<dbReference type="SUPFAM" id="SSF48230">
    <property type="entry name" value="Chondroitin AC/alginate lyase"/>
    <property type="match status" value="1"/>
</dbReference>
<name>A0A8H5B3C7_9AGAR</name>
<gene>
    <name evidence="6" type="ORF">D9619_007552</name>
</gene>
<feature type="signal peptide" evidence="4">
    <location>
        <begin position="1"/>
        <end position="35"/>
    </location>
</feature>
<evidence type="ECO:0000256" key="4">
    <source>
        <dbReference type="SAM" id="SignalP"/>
    </source>
</evidence>
<dbReference type="GO" id="GO:0016829">
    <property type="term" value="F:lyase activity"/>
    <property type="evidence" value="ECO:0007669"/>
    <property type="project" value="UniProtKB-KW"/>
</dbReference>
<dbReference type="AlphaFoldDB" id="A0A8H5B3C7"/>
<reference evidence="6 7" key="1">
    <citation type="journal article" date="2020" name="ISME J.">
        <title>Uncovering the hidden diversity of litter-decomposition mechanisms in mushroom-forming fungi.</title>
        <authorList>
            <person name="Floudas D."/>
            <person name="Bentzer J."/>
            <person name="Ahren D."/>
            <person name="Johansson T."/>
            <person name="Persson P."/>
            <person name="Tunlid A."/>
        </authorList>
    </citation>
    <scope>NUCLEOTIDE SEQUENCE [LARGE SCALE GENOMIC DNA]</scope>
    <source>
        <strain evidence="6 7">CBS 101986</strain>
    </source>
</reference>
<dbReference type="EMBL" id="JAACJJ010000043">
    <property type="protein sequence ID" value="KAF5314977.1"/>
    <property type="molecule type" value="Genomic_DNA"/>
</dbReference>
<accession>A0A8H5B3C7</accession>